<protein>
    <submittedName>
        <fullName evidence="3">BTB domain-containing protein</fullName>
    </submittedName>
</protein>
<sequence length="110" mass="12164">MKTSTYEGKHGIQRRVWVQLDDSDFANDLALLFYAHQQMLVKTPSVVAAAEAVGPNILKVETKILKYSTGNTNTIKLRGGTLEEVETFTHLDSIIDEQEGSDADLKARIG</sequence>
<name>A0A183JTS9_9TREM</name>
<reference evidence="3" key="1">
    <citation type="submission" date="2016-06" db="UniProtKB">
        <authorList>
            <consortium name="WormBaseParasite"/>
        </authorList>
    </citation>
    <scope>IDENTIFICATION</scope>
</reference>
<gene>
    <name evidence="1" type="ORF">SCUD_LOCUS6118</name>
</gene>
<dbReference type="AlphaFoldDB" id="A0A183JTS9"/>
<organism evidence="3">
    <name type="scientific">Schistosoma curassoni</name>
    <dbReference type="NCBI Taxonomy" id="6186"/>
    <lineage>
        <taxon>Eukaryota</taxon>
        <taxon>Metazoa</taxon>
        <taxon>Spiralia</taxon>
        <taxon>Lophotrochozoa</taxon>
        <taxon>Platyhelminthes</taxon>
        <taxon>Trematoda</taxon>
        <taxon>Digenea</taxon>
        <taxon>Strigeidida</taxon>
        <taxon>Schistosomatoidea</taxon>
        <taxon>Schistosomatidae</taxon>
        <taxon>Schistosoma</taxon>
    </lineage>
</organism>
<evidence type="ECO:0000313" key="3">
    <source>
        <dbReference type="WBParaSite" id="SCUD_0000611901-mRNA-1"/>
    </source>
</evidence>
<evidence type="ECO:0000313" key="2">
    <source>
        <dbReference type="Proteomes" id="UP000279833"/>
    </source>
</evidence>
<dbReference type="WBParaSite" id="SCUD_0000611901-mRNA-1">
    <property type="protein sequence ID" value="SCUD_0000611901-mRNA-1"/>
    <property type="gene ID" value="SCUD_0000611901"/>
</dbReference>
<keyword evidence="2" id="KW-1185">Reference proteome</keyword>
<reference evidence="1 2" key="2">
    <citation type="submission" date="2018-11" db="EMBL/GenBank/DDBJ databases">
        <authorList>
            <consortium name="Pathogen Informatics"/>
        </authorList>
    </citation>
    <scope>NUCLEOTIDE SEQUENCE [LARGE SCALE GENOMIC DNA]</scope>
    <source>
        <strain evidence="1">Dakar</strain>
        <strain evidence="2">Dakar, Senegal</strain>
    </source>
</reference>
<proteinExistence type="predicted"/>
<evidence type="ECO:0000313" key="1">
    <source>
        <dbReference type="EMBL" id="VDP00952.1"/>
    </source>
</evidence>
<accession>A0A183JTS9</accession>
<dbReference type="EMBL" id="UZAK01012096">
    <property type="protein sequence ID" value="VDP00952.1"/>
    <property type="molecule type" value="Genomic_DNA"/>
</dbReference>
<dbReference type="Proteomes" id="UP000279833">
    <property type="component" value="Unassembled WGS sequence"/>
</dbReference>